<sequence length="241" mass="26074">MVSVSRGTLESYIVGFAPTHPGRLLSVHERAIQVNHLVFEASLLKDSPFYSSPSTDIANSWANLFQCNTSSTLLTCSHDVSAGTACLAKNALGTFEYQSANVIVARNGISHREDLPTNTTTRDSTSETASPTLANLTATPSSTCPSTVTYNKTQLVAIRAGLGAGLGLPLIIIGGPKEKEEYDQHQHHSQSQITEDSHINIRDMHRRTGTIWKPSELRSSFAAQNELWGSFHGRAELPGSI</sequence>
<accession>A0A1V6TTC4</accession>
<reference evidence="3" key="1">
    <citation type="journal article" date="2017" name="Nat. Microbiol.">
        <title>Global analysis of biosynthetic gene clusters reveals vast potential of secondary metabolite production in Penicillium species.</title>
        <authorList>
            <person name="Nielsen J.C."/>
            <person name="Grijseels S."/>
            <person name="Prigent S."/>
            <person name="Ji B."/>
            <person name="Dainat J."/>
            <person name="Nielsen K.F."/>
            <person name="Frisvad J.C."/>
            <person name="Workman M."/>
            <person name="Nielsen J."/>
        </authorList>
    </citation>
    <scope>NUCLEOTIDE SEQUENCE [LARGE SCALE GENOMIC DNA]</scope>
    <source>
        <strain evidence="3">IBT 24891</strain>
    </source>
</reference>
<protein>
    <submittedName>
        <fullName evidence="2">Uncharacterized protein</fullName>
    </submittedName>
</protein>
<keyword evidence="3" id="KW-1185">Reference proteome</keyword>
<feature type="compositionally biased region" description="Low complexity" evidence="1">
    <location>
        <begin position="117"/>
        <end position="130"/>
    </location>
</feature>
<feature type="compositionally biased region" description="Polar residues" evidence="1">
    <location>
        <begin position="131"/>
        <end position="140"/>
    </location>
</feature>
<feature type="region of interest" description="Disordered" evidence="1">
    <location>
        <begin position="112"/>
        <end position="140"/>
    </location>
</feature>
<evidence type="ECO:0000313" key="3">
    <source>
        <dbReference type="Proteomes" id="UP000191285"/>
    </source>
</evidence>
<dbReference type="Proteomes" id="UP000191285">
    <property type="component" value="Unassembled WGS sequence"/>
</dbReference>
<organism evidence="2 3">
    <name type="scientific">Penicillium steckii</name>
    <dbReference type="NCBI Taxonomy" id="303698"/>
    <lineage>
        <taxon>Eukaryota</taxon>
        <taxon>Fungi</taxon>
        <taxon>Dikarya</taxon>
        <taxon>Ascomycota</taxon>
        <taxon>Pezizomycotina</taxon>
        <taxon>Eurotiomycetes</taxon>
        <taxon>Eurotiomycetidae</taxon>
        <taxon>Eurotiales</taxon>
        <taxon>Aspergillaceae</taxon>
        <taxon>Penicillium</taxon>
    </lineage>
</organism>
<evidence type="ECO:0000256" key="1">
    <source>
        <dbReference type="SAM" id="MobiDB-lite"/>
    </source>
</evidence>
<dbReference type="EMBL" id="MLKD01000002">
    <property type="protein sequence ID" value="OQE29638.1"/>
    <property type="molecule type" value="Genomic_DNA"/>
</dbReference>
<dbReference type="OrthoDB" id="5215637at2759"/>
<evidence type="ECO:0000313" key="2">
    <source>
        <dbReference type="EMBL" id="OQE29638.1"/>
    </source>
</evidence>
<proteinExistence type="predicted"/>
<dbReference type="STRING" id="303698.A0A1V6TTC4"/>
<gene>
    <name evidence="2" type="ORF">PENSTE_c002G08187</name>
</gene>
<name>A0A1V6TTC4_9EURO</name>
<dbReference type="AlphaFoldDB" id="A0A1V6TTC4"/>
<comment type="caution">
    <text evidence="2">The sequence shown here is derived from an EMBL/GenBank/DDBJ whole genome shotgun (WGS) entry which is preliminary data.</text>
</comment>